<dbReference type="PANTHER" id="PTHR37017">
    <property type="entry name" value="AB HYDROLASE-1 DOMAIN-CONTAINING PROTEIN-RELATED"/>
    <property type="match status" value="1"/>
</dbReference>
<evidence type="ECO:0000259" key="1">
    <source>
        <dbReference type="Pfam" id="PF12697"/>
    </source>
</evidence>
<feature type="domain" description="AB hydrolase-1" evidence="1">
    <location>
        <begin position="10"/>
        <end position="249"/>
    </location>
</feature>
<dbReference type="AlphaFoldDB" id="A0A9P4NDJ3"/>
<proteinExistence type="predicted"/>
<evidence type="ECO:0000313" key="2">
    <source>
        <dbReference type="EMBL" id="KAF2271156.1"/>
    </source>
</evidence>
<dbReference type="InterPro" id="IPR052897">
    <property type="entry name" value="Sec-Metab_Biosynth_Hydrolase"/>
</dbReference>
<dbReference type="PANTHER" id="PTHR37017:SF11">
    <property type="entry name" value="ESTERASE_LIPASE_THIOESTERASE DOMAIN-CONTAINING PROTEIN"/>
    <property type="match status" value="1"/>
</dbReference>
<accession>A0A9P4NDJ3</accession>
<gene>
    <name evidence="2" type="ORF">CC78DRAFT_13094</name>
</gene>
<comment type="caution">
    <text evidence="2">The sequence shown here is derived from an EMBL/GenBank/DDBJ whole genome shotgun (WGS) entry which is preliminary data.</text>
</comment>
<dbReference type="InterPro" id="IPR000073">
    <property type="entry name" value="AB_hydrolase_1"/>
</dbReference>
<dbReference type="EMBL" id="ML986578">
    <property type="protein sequence ID" value="KAF2271156.1"/>
    <property type="molecule type" value="Genomic_DNA"/>
</dbReference>
<dbReference type="InterPro" id="IPR029058">
    <property type="entry name" value="AB_hydrolase_fold"/>
</dbReference>
<reference evidence="3" key="1">
    <citation type="journal article" date="2020" name="Stud. Mycol.">
        <title>101 Dothideomycetes genomes: A test case for predicting lifestyles and emergence of pathogens.</title>
        <authorList>
            <person name="Haridas S."/>
            <person name="Albert R."/>
            <person name="Binder M."/>
            <person name="Bloem J."/>
            <person name="LaButti K."/>
            <person name="Salamov A."/>
            <person name="Andreopoulos B."/>
            <person name="Baker S."/>
            <person name="Barry K."/>
            <person name="Bills G."/>
            <person name="Bluhm B."/>
            <person name="Cannon C."/>
            <person name="Castanera R."/>
            <person name="Culley D."/>
            <person name="Daum C."/>
            <person name="Ezra D."/>
            <person name="Gonzalez J."/>
            <person name="Henrissat B."/>
            <person name="Kuo A."/>
            <person name="Liang C."/>
            <person name="Lipzen A."/>
            <person name="Lutzoni F."/>
            <person name="Magnuson J."/>
            <person name="Mondo S."/>
            <person name="Nolan M."/>
            <person name="Ohm R."/>
            <person name="Pangilinan J."/>
            <person name="Park H.-J."/>
            <person name="Ramirez L."/>
            <person name="Alfaro M."/>
            <person name="Sun H."/>
            <person name="Tritt A."/>
            <person name="Yoshinaga Y."/>
            <person name="Zwiers L.-H."/>
            <person name="Turgeon B."/>
            <person name="Goodwin S."/>
            <person name="Spatafora J."/>
            <person name="Crous P."/>
            <person name="Grigoriev I."/>
        </authorList>
    </citation>
    <scope>NUCLEOTIDE SEQUENCE [LARGE SCALE GENOMIC DNA]</scope>
    <source>
        <strain evidence="3">CBS 304.66</strain>
    </source>
</reference>
<name>A0A9P4NDJ3_9PLEO</name>
<dbReference type="Pfam" id="PF12697">
    <property type="entry name" value="Abhydrolase_6"/>
    <property type="match status" value="1"/>
</dbReference>
<evidence type="ECO:0000313" key="3">
    <source>
        <dbReference type="Proteomes" id="UP000800093"/>
    </source>
</evidence>
<dbReference type="OrthoDB" id="1263307at2759"/>
<protein>
    <submittedName>
        <fullName evidence="2">Alpha/beta-hydrolase</fullName>
    </submittedName>
</protein>
<sequence length="257" mass="27839">MSTSTKPSFILLPGAWCPATYYEKVTPKLESLGYETIALDLPSVGKKPDSPPASAYDDANFVRAKITELSNQGKDVIICANSYGNFVAFEASKGVSKADRQASGKPGGVVHLIVLDFLLAPIGKNVQEVIFPHIPVDGSKPVEDYLEPSMPVEVGGKFLFGSLSDEEQLHYGKMVQPHSAKSFTNPLTYAAYEHIPTTCVIGELDLALKPELQHESVDAAIAKGVGKIKKVVLQTDHIPMLAHPEEVVKVCEEAVHW</sequence>
<dbReference type="Proteomes" id="UP000800093">
    <property type="component" value="Unassembled WGS sequence"/>
</dbReference>
<dbReference type="SUPFAM" id="SSF53474">
    <property type="entry name" value="alpha/beta-Hydrolases"/>
    <property type="match status" value="1"/>
</dbReference>
<dbReference type="Gene3D" id="3.40.50.1820">
    <property type="entry name" value="alpha/beta hydrolase"/>
    <property type="match status" value="1"/>
</dbReference>
<organism evidence="2 3">
    <name type="scientific">Lojkania enalia</name>
    <dbReference type="NCBI Taxonomy" id="147567"/>
    <lineage>
        <taxon>Eukaryota</taxon>
        <taxon>Fungi</taxon>
        <taxon>Dikarya</taxon>
        <taxon>Ascomycota</taxon>
        <taxon>Pezizomycotina</taxon>
        <taxon>Dothideomycetes</taxon>
        <taxon>Pleosporomycetidae</taxon>
        <taxon>Pleosporales</taxon>
        <taxon>Pleosporales incertae sedis</taxon>
        <taxon>Lojkania</taxon>
    </lineage>
</organism>
<keyword evidence="3" id="KW-1185">Reference proteome</keyword>